<feature type="transmembrane region" description="Helical" evidence="8">
    <location>
        <begin position="105"/>
        <end position="123"/>
    </location>
</feature>
<evidence type="ECO:0000313" key="11">
    <source>
        <dbReference type="EMBL" id="KAK8867693.1"/>
    </source>
</evidence>
<feature type="domain" description="ABC transporter" evidence="9">
    <location>
        <begin position="638"/>
        <end position="867"/>
    </location>
</feature>
<dbReference type="SMART" id="SM00382">
    <property type="entry name" value="AAA"/>
    <property type="match status" value="2"/>
</dbReference>
<dbReference type="Pfam" id="PF24357">
    <property type="entry name" value="TMD0_ABC"/>
    <property type="match status" value="1"/>
</dbReference>
<evidence type="ECO:0000256" key="1">
    <source>
        <dbReference type="ARBA" id="ARBA00004141"/>
    </source>
</evidence>
<dbReference type="Proteomes" id="UP001390339">
    <property type="component" value="Unassembled WGS sequence"/>
</dbReference>
<dbReference type="InterPro" id="IPR011527">
    <property type="entry name" value="ABC1_TM_dom"/>
</dbReference>
<dbReference type="InterPro" id="IPR036640">
    <property type="entry name" value="ABC1_TM_sf"/>
</dbReference>
<organism evidence="11 12">
    <name type="scientific">Apiospora arundinis</name>
    <dbReference type="NCBI Taxonomy" id="335852"/>
    <lineage>
        <taxon>Eukaryota</taxon>
        <taxon>Fungi</taxon>
        <taxon>Dikarya</taxon>
        <taxon>Ascomycota</taxon>
        <taxon>Pezizomycotina</taxon>
        <taxon>Sordariomycetes</taxon>
        <taxon>Xylariomycetidae</taxon>
        <taxon>Amphisphaeriales</taxon>
        <taxon>Apiosporaceae</taxon>
        <taxon>Apiospora</taxon>
    </lineage>
</organism>
<comment type="subcellular location">
    <subcellularLocation>
        <location evidence="1">Membrane</location>
        <topology evidence="1">Multi-pass membrane protein</topology>
    </subcellularLocation>
</comment>
<feature type="transmembrane region" description="Helical" evidence="8">
    <location>
        <begin position="965"/>
        <end position="990"/>
    </location>
</feature>
<dbReference type="PROSITE" id="PS00211">
    <property type="entry name" value="ABC_TRANSPORTER_1"/>
    <property type="match status" value="2"/>
</dbReference>
<feature type="domain" description="ABC transmembrane type-1" evidence="10">
    <location>
        <begin position="287"/>
        <end position="564"/>
    </location>
</feature>
<feature type="transmembrane region" description="Helical" evidence="8">
    <location>
        <begin position="135"/>
        <end position="153"/>
    </location>
</feature>
<evidence type="ECO:0000259" key="10">
    <source>
        <dbReference type="PROSITE" id="PS50929"/>
    </source>
</evidence>
<feature type="domain" description="ABC transporter" evidence="9">
    <location>
        <begin position="1248"/>
        <end position="1480"/>
    </location>
</feature>
<dbReference type="Pfam" id="PF00664">
    <property type="entry name" value="ABC_membrane"/>
    <property type="match status" value="1"/>
</dbReference>
<evidence type="ECO:0000259" key="9">
    <source>
        <dbReference type="PROSITE" id="PS50893"/>
    </source>
</evidence>
<evidence type="ECO:0000256" key="6">
    <source>
        <dbReference type="ARBA" id="ARBA00022989"/>
    </source>
</evidence>
<dbReference type="EMBL" id="JAPCWZ010000004">
    <property type="protein sequence ID" value="KAK8867693.1"/>
    <property type="molecule type" value="Genomic_DNA"/>
</dbReference>
<reference evidence="11 12" key="1">
    <citation type="journal article" date="2024" name="IMA Fungus">
        <title>Apiospora arundinis, a panoply of carbohydrate-active enzymes and secondary metabolites.</title>
        <authorList>
            <person name="Sorensen T."/>
            <person name="Petersen C."/>
            <person name="Muurmann A.T."/>
            <person name="Christiansen J.V."/>
            <person name="Brundto M.L."/>
            <person name="Overgaard C.K."/>
            <person name="Boysen A.T."/>
            <person name="Wollenberg R.D."/>
            <person name="Larsen T.O."/>
            <person name="Sorensen J.L."/>
            <person name="Nielsen K.L."/>
            <person name="Sondergaard T.E."/>
        </authorList>
    </citation>
    <scope>NUCLEOTIDE SEQUENCE [LARGE SCALE GENOMIC DNA]</scope>
    <source>
        <strain evidence="11 12">AAU 773</strain>
    </source>
</reference>
<evidence type="ECO:0000256" key="3">
    <source>
        <dbReference type="ARBA" id="ARBA00022692"/>
    </source>
</evidence>
<dbReference type="Gene3D" id="3.40.50.300">
    <property type="entry name" value="P-loop containing nucleotide triphosphate hydrolases"/>
    <property type="match status" value="2"/>
</dbReference>
<feature type="transmembrane region" description="Helical" evidence="8">
    <location>
        <begin position="1048"/>
        <end position="1079"/>
    </location>
</feature>
<dbReference type="PANTHER" id="PTHR24223:SF399">
    <property type="entry name" value="ABC TRANSPORTER ATNG"/>
    <property type="match status" value="1"/>
</dbReference>
<feature type="transmembrane region" description="Helical" evidence="8">
    <location>
        <begin position="41"/>
        <end position="60"/>
    </location>
</feature>
<dbReference type="Gene3D" id="1.20.1560.10">
    <property type="entry name" value="ABC transporter type 1, transmembrane domain"/>
    <property type="match status" value="2"/>
</dbReference>
<keyword evidence="4" id="KW-0547">Nucleotide-binding</keyword>
<accession>A0ABR2ISN4</accession>
<dbReference type="CDD" id="cd18580">
    <property type="entry name" value="ABC_6TM_ABCC_D2"/>
    <property type="match status" value="1"/>
</dbReference>
<sequence length="1489" mass="162102">MFQQRQQLSLPPCSIEVEDVWGPQVHGCGTDFDLTLLFQEVVLFISPLAVALCLCCLRIWQLAGADVIVASSALHWIKRGFYGLFILLHAAVLAVQAAPGAQLTRATLASSAVALAGSLVLTLTSHLEHTRSVRASTVLVLYFGYSLAADALRTRTLWSMPPANAPVAAAQTAVCACKLLLFLVERQDKLVRKGTRTPTADEKADILSRIFLWWVIPLFKVGKATPTLTAESLPNIEFGLTVAGRRPSNSKGFVPSPDSGELYKSSVFRHILSIRGWLILTAVPPRLCYTGFLFAQPFLIQRATNWLAEPLHVNTYNIGAGLVAAYLIVYTGLGATQAFYRQCTARSITAVRADLVSLIHDHSLRLSTSSSAQDSASTLMSADVERFVTGTRNMHECWACVLELALSLYVLETQIGVATAAAGGLSVTFIGLTSLIAGAAGRRQNAWLKGMETRITATTQALKSMKGIKMTGIAAFIRRDLIALRKDEIRKMRGFRQILMLVLWAMWIPVIMAPIVAFTVYNFAVAPRTGNVLSPAMVYQCLTILNIFGNNVATLLDSSVNLVTAGASLLRIQEFIMDENTRSDKRVILHPPSDDADDDNVPLLPASPPARSNAAIRMQRLRRTFSQKGQAAATTTTLRLTRACAGWSADGPLVVNGANLEVSSPSIVAVVGPTGSGKTTLLQMLLGETQQMQGEVGISTRHIGYCSQTPWLTHATIRENIVGSSDNDFDAAWYEAVIQATALQKDLRLMAQRDETVVGNDGSGLSGGQKKRIALARALYARAPVLILDDPFNGLDGRTESRVLEALLGTRGLLRQYPVLVVWATSTAKQTRLADRVISLTDSGNIRKRDSLLIRSNRNSLQRLSILSATEDEITDMNPRPLSVIEVMEGIVVGQEEVLKDEIPKPAKDPAAYRYYIGGGGRRKFLLFMLIISIFVGVAMFSQIWVVRWAENNVVDANRLQGLYIGIYFMAGATQLIAWTAAGLFFMLAIAEKAADRCHIALLDTVLCAPMSFFDSTAAGNTINRFSQDLQLIDTELPYNLMGTITQFLMAIGQCVVIIYGSPWSGVAIPFVALSVYWVQRTYLPTSRQLRLLEIEAKAPLFSHFLETLSGLATIRAMGWAAAYARKNRAAVAAGQKPFYLLFAAQNWLNLVLDLVTAGLAVAVMAVGVATRASAGSSLGLALFAAASFGGSAKNVIQHWTQLEISMGAIERVRAFTIETGSERQGVDDTKPPSPVGDTNAWHGEGSIVFRNVSARYRPELPLVVRDISFEIRPRQRYAICGRTGSGKSTLVSALLRLVPLESGVILVDGNDIATLSPDQVRSRFITLPQDPVLITGSVRHNLLMYGTESSDEELIAALDSFGLWDMILPKGGLDAEMGEDLLSHGQRQLFCFARSTLQKGNIVLLDEPSSQADRETEQNIEAAIRNHFQDHTVLCVAHRLSTVMSFDAVVVMDAGAIAEVGSPQSLLQDRTSLFSALMQSQNEQDEQV</sequence>
<evidence type="ECO:0000313" key="12">
    <source>
        <dbReference type="Proteomes" id="UP001390339"/>
    </source>
</evidence>
<dbReference type="PROSITE" id="PS50929">
    <property type="entry name" value="ABC_TM1F"/>
    <property type="match status" value="2"/>
</dbReference>
<gene>
    <name evidence="11" type="ORF">PGQ11_006271</name>
</gene>
<dbReference type="InterPro" id="IPR056227">
    <property type="entry name" value="TMD0_ABC"/>
</dbReference>
<dbReference type="InterPro" id="IPR003593">
    <property type="entry name" value="AAA+_ATPase"/>
</dbReference>
<evidence type="ECO:0000256" key="2">
    <source>
        <dbReference type="ARBA" id="ARBA00022448"/>
    </source>
</evidence>
<feature type="transmembrane region" description="Helical" evidence="8">
    <location>
        <begin position="277"/>
        <end position="298"/>
    </location>
</feature>
<keyword evidence="12" id="KW-1185">Reference proteome</keyword>
<keyword evidence="2" id="KW-0813">Transport</keyword>
<dbReference type="InterPro" id="IPR017871">
    <property type="entry name" value="ABC_transporter-like_CS"/>
</dbReference>
<dbReference type="InterPro" id="IPR050173">
    <property type="entry name" value="ABC_transporter_C-like"/>
</dbReference>
<dbReference type="SUPFAM" id="SSF90123">
    <property type="entry name" value="ABC transporter transmembrane region"/>
    <property type="match status" value="2"/>
</dbReference>
<feature type="transmembrane region" description="Helical" evidence="8">
    <location>
        <begin position="318"/>
        <end position="340"/>
    </location>
</feature>
<evidence type="ECO:0000256" key="4">
    <source>
        <dbReference type="ARBA" id="ARBA00022741"/>
    </source>
</evidence>
<dbReference type="PROSITE" id="PS50893">
    <property type="entry name" value="ABC_TRANSPORTER_2"/>
    <property type="match status" value="2"/>
</dbReference>
<dbReference type="CDD" id="cd03244">
    <property type="entry name" value="ABCC_MRP_domain2"/>
    <property type="match status" value="1"/>
</dbReference>
<dbReference type="Pfam" id="PF00005">
    <property type="entry name" value="ABC_tran"/>
    <property type="match status" value="2"/>
</dbReference>
<dbReference type="PANTHER" id="PTHR24223">
    <property type="entry name" value="ATP-BINDING CASSETTE SUB-FAMILY C"/>
    <property type="match status" value="1"/>
</dbReference>
<name>A0ABR2ISN4_9PEZI</name>
<dbReference type="InterPro" id="IPR044726">
    <property type="entry name" value="ABCC_6TM_D2"/>
</dbReference>
<feature type="transmembrane region" description="Helical" evidence="8">
    <location>
        <begin position="81"/>
        <end position="99"/>
    </location>
</feature>
<feature type="transmembrane region" description="Helical" evidence="8">
    <location>
        <begin position="498"/>
        <end position="524"/>
    </location>
</feature>
<keyword evidence="3 8" id="KW-0812">Transmembrane</keyword>
<feature type="transmembrane region" description="Helical" evidence="8">
    <location>
        <begin position="1139"/>
        <end position="1167"/>
    </location>
</feature>
<proteinExistence type="predicted"/>
<feature type="transmembrane region" description="Helical" evidence="8">
    <location>
        <begin position="925"/>
        <end position="945"/>
    </location>
</feature>
<evidence type="ECO:0000256" key="7">
    <source>
        <dbReference type="ARBA" id="ARBA00023136"/>
    </source>
</evidence>
<keyword evidence="5" id="KW-0067">ATP-binding</keyword>
<dbReference type="InterPro" id="IPR027417">
    <property type="entry name" value="P-loop_NTPase"/>
</dbReference>
<keyword evidence="7 8" id="KW-0472">Membrane</keyword>
<dbReference type="InterPro" id="IPR003439">
    <property type="entry name" value="ABC_transporter-like_ATP-bd"/>
</dbReference>
<dbReference type="SUPFAM" id="SSF52540">
    <property type="entry name" value="P-loop containing nucleoside triphosphate hydrolases"/>
    <property type="match status" value="2"/>
</dbReference>
<feature type="domain" description="ABC transmembrane type-1" evidence="10">
    <location>
        <begin position="927"/>
        <end position="1204"/>
    </location>
</feature>
<keyword evidence="6 8" id="KW-1133">Transmembrane helix</keyword>
<protein>
    <submittedName>
        <fullName evidence="11">ABC transporter</fullName>
    </submittedName>
</protein>
<comment type="caution">
    <text evidence="11">The sequence shown here is derived from an EMBL/GenBank/DDBJ whole genome shotgun (WGS) entry which is preliminary data.</text>
</comment>
<evidence type="ECO:0000256" key="8">
    <source>
        <dbReference type="SAM" id="Phobius"/>
    </source>
</evidence>
<feature type="transmembrane region" description="Helical" evidence="8">
    <location>
        <begin position="165"/>
        <end position="184"/>
    </location>
</feature>
<evidence type="ECO:0000256" key="5">
    <source>
        <dbReference type="ARBA" id="ARBA00022840"/>
    </source>
</evidence>